<accession>A0ACA9QQ99</accession>
<keyword evidence="2" id="KW-1185">Reference proteome</keyword>
<comment type="caution">
    <text evidence="1">The sequence shown here is derived from an EMBL/GenBank/DDBJ whole genome shotgun (WGS) entry which is preliminary data.</text>
</comment>
<evidence type="ECO:0000313" key="1">
    <source>
        <dbReference type="EMBL" id="CAG8754326.1"/>
    </source>
</evidence>
<name>A0ACA9QQ99_9GLOM</name>
<reference evidence="1" key="1">
    <citation type="submission" date="2021-06" db="EMBL/GenBank/DDBJ databases">
        <authorList>
            <person name="Kallberg Y."/>
            <person name="Tangrot J."/>
            <person name="Rosling A."/>
        </authorList>
    </citation>
    <scope>NUCLEOTIDE SEQUENCE</scope>
    <source>
        <strain evidence="1">28 12/20/2015</strain>
    </source>
</reference>
<sequence length="66" mass="7868">SFQKQYKDKIQAKAIHYQHIYTLTQEYMIGNQISDIFDSIQYKFLVSSGLFSDYWDIALMASTDRY</sequence>
<gene>
    <name evidence="1" type="ORF">SPELUC_LOCUS14699</name>
</gene>
<protein>
    <submittedName>
        <fullName evidence="1">7780_t:CDS:1</fullName>
    </submittedName>
</protein>
<feature type="non-terminal residue" evidence="1">
    <location>
        <position position="1"/>
    </location>
</feature>
<dbReference type="EMBL" id="CAJVPW010044608">
    <property type="protein sequence ID" value="CAG8754326.1"/>
    <property type="molecule type" value="Genomic_DNA"/>
</dbReference>
<dbReference type="Proteomes" id="UP000789366">
    <property type="component" value="Unassembled WGS sequence"/>
</dbReference>
<organism evidence="1 2">
    <name type="scientific">Cetraspora pellucida</name>
    <dbReference type="NCBI Taxonomy" id="1433469"/>
    <lineage>
        <taxon>Eukaryota</taxon>
        <taxon>Fungi</taxon>
        <taxon>Fungi incertae sedis</taxon>
        <taxon>Mucoromycota</taxon>
        <taxon>Glomeromycotina</taxon>
        <taxon>Glomeromycetes</taxon>
        <taxon>Diversisporales</taxon>
        <taxon>Gigasporaceae</taxon>
        <taxon>Cetraspora</taxon>
    </lineage>
</organism>
<proteinExistence type="predicted"/>
<evidence type="ECO:0000313" key="2">
    <source>
        <dbReference type="Proteomes" id="UP000789366"/>
    </source>
</evidence>